<dbReference type="CDD" id="cd16380">
    <property type="entry name" value="YitT_C"/>
    <property type="match status" value="1"/>
</dbReference>
<dbReference type="EMBL" id="CYYU01000001">
    <property type="protein sequence ID" value="CUN39052.1"/>
    <property type="molecule type" value="Genomic_DNA"/>
</dbReference>
<evidence type="ECO:0000256" key="6">
    <source>
        <dbReference type="SAM" id="Phobius"/>
    </source>
</evidence>
<dbReference type="InterPro" id="IPR019264">
    <property type="entry name" value="DUF2179"/>
</dbReference>
<dbReference type="PANTHER" id="PTHR33545">
    <property type="entry name" value="UPF0750 MEMBRANE PROTEIN YITT-RELATED"/>
    <property type="match status" value="1"/>
</dbReference>
<reference evidence="8 9" key="1">
    <citation type="submission" date="2015-09" db="EMBL/GenBank/DDBJ databases">
        <authorList>
            <consortium name="Pathogen Informatics"/>
        </authorList>
    </citation>
    <scope>NUCLEOTIDE SEQUENCE [LARGE SCALE GENOMIC DNA]</scope>
    <source>
        <strain evidence="8 9">2789STDY5608828</strain>
    </source>
</reference>
<dbReference type="STRING" id="187979.ERS852385_00268"/>
<dbReference type="eggNOG" id="COG1284">
    <property type="taxonomic scope" value="Bacteria"/>
</dbReference>
<evidence type="ECO:0000256" key="1">
    <source>
        <dbReference type="ARBA" id="ARBA00004651"/>
    </source>
</evidence>
<dbReference type="PANTHER" id="PTHR33545:SF5">
    <property type="entry name" value="UPF0750 MEMBRANE PROTEIN YITT"/>
    <property type="match status" value="1"/>
</dbReference>
<feature type="domain" description="DUF2179" evidence="7">
    <location>
        <begin position="223"/>
        <end position="277"/>
    </location>
</feature>
<dbReference type="OrthoDB" id="9779786at2"/>
<evidence type="ECO:0000256" key="5">
    <source>
        <dbReference type="ARBA" id="ARBA00023136"/>
    </source>
</evidence>
<evidence type="ECO:0000256" key="2">
    <source>
        <dbReference type="ARBA" id="ARBA00022475"/>
    </source>
</evidence>
<dbReference type="InterPro" id="IPR003740">
    <property type="entry name" value="YitT"/>
</dbReference>
<keyword evidence="9" id="KW-1185">Reference proteome</keyword>
<keyword evidence="4 6" id="KW-1133">Transmembrane helix</keyword>
<keyword evidence="3 6" id="KW-0812">Transmembrane</keyword>
<feature type="transmembrane region" description="Helical" evidence="6">
    <location>
        <begin position="152"/>
        <end position="185"/>
    </location>
</feature>
<dbReference type="Pfam" id="PF10035">
    <property type="entry name" value="DUF2179"/>
    <property type="match status" value="1"/>
</dbReference>
<feature type="transmembrane region" description="Helical" evidence="6">
    <location>
        <begin position="74"/>
        <end position="94"/>
    </location>
</feature>
<comment type="subcellular location">
    <subcellularLocation>
        <location evidence="1">Cell membrane</location>
        <topology evidence="1">Multi-pass membrane protein</topology>
    </subcellularLocation>
</comment>
<proteinExistence type="predicted"/>
<sequence length="313" mass="34495">MNQNLWRKHAMRYFQITLGCLLVCLGFNLFLIPAHLLTGGISGVALIIYYLIGLPVGMQNLVYNLPILYLAYRVFGRLYAADTIFGTVALSVFLDATHFLVDWSICSDPMLNSIFGGVLAGVGFGMVFRANANTGGLDVIAAVAKKYYSLDVGTVVFMLNFLIIMGSVALFGVEVALFSIVSIYVTAELTNRVAAGLNREKSILIVSPQAKAICNDIMENVHRGATFLDGRGGLAEEPKNILFVVVSLTQVSRVKTIVSHHDPQAFMIVSDTSEVSGKGFTLACESYEDARRKWQQTHEKQLEFEQLHGRREK</sequence>
<dbReference type="GO" id="GO:0005886">
    <property type="term" value="C:plasma membrane"/>
    <property type="evidence" value="ECO:0007669"/>
    <property type="project" value="UniProtKB-SubCell"/>
</dbReference>
<organism evidence="8 9">
    <name type="scientific">Mitsuokella jalaludinii</name>
    <dbReference type="NCBI Taxonomy" id="187979"/>
    <lineage>
        <taxon>Bacteria</taxon>
        <taxon>Bacillati</taxon>
        <taxon>Bacillota</taxon>
        <taxon>Negativicutes</taxon>
        <taxon>Selenomonadales</taxon>
        <taxon>Selenomonadaceae</taxon>
        <taxon>Mitsuokella</taxon>
    </lineage>
</organism>
<name>A0A173WHV4_9FIRM</name>
<protein>
    <submittedName>
        <fullName evidence="8">Uncharacterized BCR, YitT family COG1284</fullName>
    </submittedName>
</protein>
<evidence type="ECO:0000256" key="4">
    <source>
        <dbReference type="ARBA" id="ARBA00022989"/>
    </source>
</evidence>
<evidence type="ECO:0000313" key="9">
    <source>
        <dbReference type="Proteomes" id="UP000095546"/>
    </source>
</evidence>
<dbReference type="Proteomes" id="UP000095546">
    <property type="component" value="Unassembled WGS sequence"/>
</dbReference>
<evidence type="ECO:0000256" key="3">
    <source>
        <dbReference type="ARBA" id="ARBA00022692"/>
    </source>
</evidence>
<dbReference type="InterPro" id="IPR015867">
    <property type="entry name" value="N-reg_PII/ATP_PRibTrfase_C"/>
</dbReference>
<dbReference type="AlphaFoldDB" id="A0A173WHV4"/>
<evidence type="ECO:0000313" key="8">
    <source>
        <dbReference type="EMBL" id="CUN39052.1"/>
    </source>
</evidence>
<feature type="transmembrane region" description="Helical" evidence="6">
    <location>
        <begin position="114"/>
        <end position="132"/>
    </location>
</feature>
<gene>
    <name evidence="8" type="ORF">ERS852385_00268</name>
</gene>
<dbReference type="Gene3D" id="3.30.70.120">
    <property type="match status" value="1"/>
</dbReference>
<dbReference type="Pfam" id="PF02588">
    <property type="entry name" value="YitT_membrane"/>
    <property type="match status" value="1"/>
</dbReference>
<feature type="transmembrane region" description="Helical" evidence="6">
    <location>
        <begin position="12"/>
        <end position="34"/>
    </location>
</feature>
<dbReference type="InterPro" id="IPR051461">
    <property type="entry name" value="UPF0750_membrane"/>
</dbReference>
<accession>A0A173WHV4</accession>
<keyword evidence="2" id="KW-1003">Cell membrane</keyword>
<dbReference type="RefSeq" id="WP_036373548.1">
    <property type="nucleotide sequence ID" value="NZ_CABIWZ010000001.1"/>
</dbReference>
<evidence type="ECO:0000259" key="7">
    <source>
        <dbReference type="Pfam" id="PF10035"/>
    </source>
</evidence>
<dbReference type="PIRSF" id="PIRSF006483">
    <property type="entry name" value="Membrane_protein_YitT"/>
    <property type="match status" value="1"/>
</dbReference>
<feature type="transmembrane region" description="Helical" evidence="6">
    <location>
        <begin position="40"/>
        <end position="62"/>
    </location>
</feature>
<dbReference type="GeneID" id="83709628"/>
<keyword evidence="5 6" id="KW-0472">Membrane</keyword>